<comment type="caution">
    <text evidence="5">The sequence shown here is derived from an EMBL/GenBank/DDBJ whole genome shotgun (WGS) entry which is preliminary data.</text>
</comment>
<gene>
    <name evidence="5" type="ORF">SLS56_009160</name>
</gene>
<evidence type="ECO:0000313" key="6">
    <source>
        <dbReference type="Proteomes" id="UP001521116"/>
    </source>
</evidence>
<keyword evidence="2" id="KW-0521">NADP</keyword>
<dbReference type="InterPro" id="IPR036291">
    <property type="entry name" value="NAD(P)-bd_dom_sf"/>
</dbReference>
<dbReference type="EMBL" id="JAJVDC020000149">
    <property type="protein sequence ID" value="KAL1621624.1"/>
    <property type="molecule type" value="Genomic_DNA"/>
</dbReference>
<protein>
    <recommendedName>
        <fullName evidence="4">NAD(P)-binding domain-containing protein</fullName>
    </recommendedName>
</protein>
<keyword evidence="6" id="KW-1185">Reference proteome</keyword>
<sequence length="328" mass="37011">MWMMVKVAVAGGLGNLGRTITEVLQNDAKHEVVVISRKASGNTDVPVIAVDYSNVNNLRTALEENQVHTVICALMVMDETAGQSQINLIKAADKSSSTKRFIVSEYGIPVPSKSVAAPDTHPYFPKMLTQAQLLPHIRFSLEAVEESRKTNLEFTSIYNGHFLDYFGRPHIKTYQGPLTFVLDVANKTAAIPGTGDEPIVFTYSFDVAKFVSASLDLAEWPEELFVIGDRTTWNEFVKLAEEARGTKFKVHYEDPDKLERFEITKLPGHEAAAEIMPWEHLRHFCGVFENWLVQGYYNLPTENTLNERFPDIKTLTVKEMVEQNWKGK</sequence>
<dbReference type="InterPro" id="IPR016040">
    <property type="entry name" value="NAD(P)-bd_dom"/>
</dbReference>
<evidence type="ECO:0000256" key="2">
    <source>
        <dbReference type="ARBA" id="ARBA00022857"/>
    </source>
</evidence>
<comment type="similarity">
    <text evidence="1">Belongs to the NmrA-type oxidoreductase family. Isoflavone reductase subfamily.</text>
</comment>
<keyword evidence="3" id="KW-0560">Oxidoreductase</keyword>
<evidence type="ECO:0000256" key="3">
    <source>
        <dbReference type="ARBA" id="ARBA00023002"/>
    </source>
</evidence>
<dbReference type="InterPro" id="IPR051609">
    <property type="entry name" value="NmrA/Isoflavone_reductase-like"/>
</dbReference>
<organism evidence="5 6">
    <name type="scientific">Neofusicoccum ribis</name>
    <dbReference type="NCBI Taxonomy" id="45134"/>
    <lineage>
        <taxon>Eukaryota</taxon>
        <taxon>Fungi</taxon>
        <taxon>Dikarya</taxon>
        <taxon>Ascomycota</taxon>
        <taxon>Pezizomycotina</taxon>
        <taxon>Dothideomycetes</taxon>
        <taxon>Dothideomycetes incertae sedis</taxon>
        <taxon>Botryosphaeriales</taxon>
        <taxon>Botryosphaeriaceae</taxon>
        <taxon>Neofusicoccum</taxon>
    </lineage>
</organism>
<evidence type="ECO:0000256" key="1">
    <source>
        <dbReference type="ARBA" id="ARBA00005725"/>
    </source>
</evidence>
<accession>A0ABR3SIM2</accession>
<dbReference type="Gene3D" id="3.40.50.720">
    <property type="entry name" value="NAD(P)-binding Rossmann-like Domain"/>
    <property type="match status" value="1"/>
</dbReference>
<proteinExistence type="inferred from homology"/>
<dbReference type="PANTHER" id="PTHR47706">
    <property type="entry name" value="NMRA-LIKE FAMILY PROTEIN"/>
    <property type="match status" value="1"/>
</dbReference>
<dbReference type="Pfam" id="PF13460">
    <property type="entry name" value="NAD_binding_10"/>
    <property type="match status" value="1"/>
</dbReference>
<feature type="domain" description="NAD(P)-binding" evidence="4">
    <location>
        <begin position="11"/>
        <end position="164"/>
    </location>
</feature>
<dbReference type="SUPFAM" id="SSF51735">
    <property type="entry name" value="NAD(P)-binding Rossmann-fold domains"/>
    <property type="match status" value="1"/>
</dbReference>
<dbReference type="PANTHER" id="PTHR47706:SF4">
    <property type="entry name" value="NMRA-LIKE DOMAIN-CONTAINING PROTEIN"/>
    <property type="match status" value="1"/>
</dbReference>
<dbReference type="Proteomes" id="UP001521116">
    <property type="component" value="Unassembled WGS sequence"/>
</dbReference>
<reference evidence="5 6" key="1">
    <citation type="submission" date="2024-02" db="EMBL/GenBank/DDBJ databases">
        <title>De novo assembly and annotation of 12 fungi associated with fruit tree decline syndrome in Ontario, Canada.</title>
        <authorList>
            <person name="Sulman M."/>
            <person name="Ellouze W."/>
            <person name="Ilyukhin E."/>
        </authorList>
    </citation>
    <scope>NUCLEOTIDE SEQUENCE [LARGE SCALE GENOMIC DNA]</scope>
    <source>
        <strain evidence="5 6">M1-105</strain>
    </source>
</reference>
<evidence type="ECO:0000259" key="4">
    <source>
        <dbReference type="Pfam" id="PF13460"/>
    </source>
</evidence>
<name>A0ABR3SIM2_9PEZI</name>
<dbReference type="Gene3D" id="3.90.25.10">
    <property type="entry name" value="UDP-galactose 4-epimerase, domain 1"/>
    <property type="match status" value="1"/>
</dbReference>
<evidence type="ECO:0000313" key="5">
    <source>
        <dbReference type="EMBL" id="KAL1621624.1"/>
    </source>
</evidence>